<gene>
    <name evidence="3" type="ORF">MCHLO_03147</name>
</gene>
<feature type="non-terminal residue" evidence="3">
    <location>
        <position position="1"/>
    </location>
</feature>
<evidence type="ECO:0000256" key="1">
    <source>
        <dbReference type="SAM" id="Coils"/>
    </source>
</evidence>
<keyword evidence="1" id="KW-0175">Coiled coil</keyword>
<reference evidence="3" key="1">
    <citation type="submission" date="2014-09" db="EMBL/GenBank/DDBJ databases">
        <title>Genome sequence of the luminous mushroom Mycena chlorophos for searching fungal bioluminescence genes.</title>
        <authorList>
            <person name="Tanaka Y."/>
            <person name="Kasuga D."/>
            <person name="Oba Y."/>
            <person name="Hase S."/>
            <person name="Sato K."/>
            <person name="Oba Y."/>
            <person name="Sakakibara Y."/>
        </authorList>
    </citation>
    <scope>NUCLEOTIDE SEQUENCE</scope>
</reference>
<evidence type="ECO:0000313" key="3">
    <source>
        <dbReference type="EMBL" id="GAT45577.1"/>
    </source>
</evidence>
<sequence length="126" mass="14404">ALRYQLERHREELLDILIGWKKHLDTLDAPADAPEWGPTDEEVLQARFRQLRPEPDDGELSDTFSDDGADDEEEYDPALIEVLETRERAEAAEIRRAEEEAAYAAGEEQLVNEYLARTADDDVFTA</sequence>
<accession>A0ABQ0L4Z5</accession>
<evidence type="ECO:0000256" key="2">
    <source>
        <dbReference type="SAM" id="MobiDB-lite"/>
    </source>
</evidence>
<keyword evidence="4" id="KW-1185">Reference proteome</keyword>
<organism evidence="3 4">
    <name type="scientific">Mycena chlorophos</name>
    <name type="common">Agaric fungus</name>
    <name type="synonym">Agaricus chlorophos</name>
    <dbReference type="NCBI Taxonomy" id="658473"/>
    <lineage>
        <taxon>Eukaryota</taxon>
        <taxon>Fungi</taxon>
        <taxon>Dikarya</taxon>
        <taxon>Basidiomycota</taxon>
        <taxon>Agaricomycotina</taxon>
        <taxon>Agaricomycetes</taxon>
        <taxon>Agaricomycetidae</taxon>
        <taxon>Agaricales</taxon>
        <taxon>Marasmiineae</taxon>
        <taxon>Mycenaceae</taxon>
        <taxon>Mycena</taxon>
    </lineage>
</organism>
<name>A0ABQ0L4Z5_MYCCL</name>
<dbReference type="EMBL" id="DF841518">
    <property type="protein sequence ID" value="GAT45577.1"/>
    <property type="molecule type" value="Genomic_DNA"/>
</dbReference>
<protein>
    <submittedName>
        <fullName evidence="3">Uncharacterized protein</fullName>
    </submittedName>
</protein>
<feature type="compositionally biased region" description="Acidic residues" evidence="2">
    <location>
        <begin position="56"/>
        <end position="74"/>
    </location>
</feature>
<dbReference type="Proteomes" id="UP000815677">
    <property type="component" value="Unassembled WGS sequence"/>
</dbReference>
<feature type="region of interest" description="Disordered" evidence="2">
    <location>
        <begin position="30"/>
        <end position="74"/>
    </location>
</feature>
<evidence type="ECO:0000313" key="4">
    <source>
        <dbReference type="Proteomes" id="UP000815677"/>
    </source>
</evidence>
<proteinExistence type="predicted"/>
<feature type="coiled-coil region" evidence="1">
    <location>
        <begin position="80"/>
        <end position="109"/>
    </location>
</feature>